<dbReference type="GO" id="GO:0016020">
    <property type="term" value="C:membrane"/>
    <property type="evidence" value="ECO:0007669"/>
    <property type="project" value="UniProtKB-UniRule"/>
</dbReference>
<keyword evidence="5" id="KW-1185">Reference proteome</keyword>
<dbReference type="SUPFAM" id="SSF103088">
    <property type="entry name" value="OmpA-like"/>
    <property type="match status" value="1"/>
</dbReference>
<dbReference type="CDD" id="cd07185">
    <property type="entry name" value="OmpA_C-like"/>
    <property type="match status" value="1"/>
</dbReference>
<feature type="domain" description="OmpA-like" evidence="3">
    <location>
        <begin position="60"/>
        <end position="183"/>
    </location>
</feature>
<name>A0A074MCH3_ERYLO</name>
<gene>
    <name evidence="4" type="ORF">EH31_12990</name>
</gene>
<dbReference type="eggNOG" id="COG2885">
    <property type="taxonomic scope" value="Bacteria"/>
</dbReference>
<dbReference type="PROSITE" id="PS51257">
    <property type="entry name" value="PROKAR_LIPOPROTEIN"/>
    <property type="match status" value="1"/>
</dbReference>
<proteinExistence type="predicted"/>
<dbReference type="InterPro" id="IPR050330">
    <property type="entry name" value="Bact_OuterMem_StrucFunc"/>
</dbReference>
<dbReference type="InterPro" id="IPR036737">
    <property type="entry name" value="OmpA-like_sf"/>
</dbReference>
<evidence type="ECO:0000256" key="1">
    <source>
        <dbReference type="PROSITE-ProRule" id="PRU00473"/>
    </source>
</evidence>
<evidence type="ECO:0000259" key="3">
    <source>
        <dbReference type="PROSITE" id="PS51123"/>
    </source>
</evidence>
<dbReference type="STRING" id="1044.EH31_12990"/>
<protein>
    <recommendedName>
        <fullName evidence="3">OmpA-like domain-containing protein</fullName>
    </recommendedName>
</protein>
<dbReference type="OrthoDB" id="9814546at2"/>
<dbReference type="RefSeq" id="WP_051699222.1">
    <property type="nucleotide sequence ID" value="NZ_JMIW01000005.1"/>
</dbReference>
<feature type="region of interest" description="Disordered" evidence="2">
    <location>
        <begin position="152"/>
        <end position="174"/>
    </location>
</feature>
<dbReference type="Gene3D" id="3.30.1330.60">
    <property type="entry name" value="OmpA-like domain"/>
    <property type="match status" value="1"/>
</dbReference>
<comment type="caution">
    <text evidence="4">The sequence shown here is derived from an EMBL/GenBank/DDBJ whole genome shotgun (WGS) entry which is preliminary data.</text>
</comment>
<dbReference type="EMBL" id="JMIW01000005">
    <property type="protein sequence ID" value="KEO89553.1"/>
    <property type="molecule type" value="Genomic_DNA"/>
</dbReference>
<reference evidence="4 5" key="1">
    <citation type="submission" date="2014-04" db="EMBL/GenBank/DDBJ databases">
        <title>A comprehensive comparison of genomes of Erythrobacter spp. strains.</title>
        <authorList>
            <person name="Zheng Q."/>
        </authorList>
    </citation>
    <scope>NUCLEOTIDE SEQUENCE [LARGE SCALE GENOMIC DNA]</scope>
    <source>
        <strain evidence="4 5">DSM 6997</strain>
    </source>
</reference>
<keyword evidence="1" id="KW-0472">Membrane</keyword>
<dbReference type="PANTHER" id="PTHR30329:SF21">
    <property type="entry name" value="LIPOPROTEIN YIAD-RELATED"/>
    <property type="match status" value="1"/>
</dbReference>
<dbReference type="InterPro" id="IPR006665">
    <property type="entry name" value="OmpA-like"/>
</dbReference>
<organism evidence="4 5">
    <name type="scientific">Erythrobacter longus</name>
    <dbReference type="NCBI Taxonomy" id="1044"/>
    <lineage>
        <taxon>Bacteria</taxon>
        <taxon>Pseudomonadati</taxon>
        <taxon>Pseudomonadota</taxon>
        <taxon>Alphaproteobacteria</taxon>
        <taxon>Sphingomonadales</taxon>
        <taxon>Erythrobacteraceae</taxon>
        <taxon>Erythrobacter/Porphyrobacter group</taxon>
        <taxon>Erythrobacter</taxon>
    </lineage>
</organism>
<evidence type="ECO:0000313" key="5">
    <source>
        <dbReference type="Proteomes" id="UP000027647"/>
    </source>
</evidence>
<accession>A0A074MCH3</accession>
<dbReference type="Proteomes" id="UP000027647">
    <property type="component" value="Unassembled WGS sequence"/>
</dbReference>
<evidence type="ECO:0000256" key="2">
    <source>
        <dbReference type="SAM" id="MobiDB-lite"/>
    </source>
</evidence>
<dbReference type="PROSITE" id="PS51123">
    <property type="entry name" value="OMPA_2"/>
    <property type="match status" value="1"/>
</dbReference>
<dbReference type="Pfam" id="PF00691">
    <property type="entry name" value="OmpA"/>
    <property type="match status" value="1"/>
</dbReference>
<dbReference type="AlphaFoldDB" id="A0A074MCH3"/>
<sequence length="196" mass="20097">MTVKPAPIFPILAVLMLAGCNPPTDGQDASVEPTAAAEEPVDEAVSILRPDISSPIAIEEPQPDESYTATIGFPEGGSDLNADAIAALEQVRASEQFAGPGAIILRTHSDSGGNDAANARASEKRGLAVAEWLIAAGADARRIDVIVFGEQNPAEPNALPDGSPNEAGRAANRRVEVEILSVPGNAPKDGASKASD</sequence>
<evidence type="ECO:0000313" key="4">
    <source>
        <dbReference type="EMBL" id="KEO89553.1"/>
    </source>
</evidence>
<dbReference type="PANTHER" id="PTHR30329">
    <property type="entry name" value="STATOR ELEMENT OF FLAGELLAR MOTOR COMPLEX"/>
    <property type="match status" value="1"/>
</dbReference>